<feature type="transmembrane region" description="Helical" evidence="6">
    <location>
        <begin position="223"/>
        <end position="243"/>
    </location>
</feature>
<dbReference type="Pfam" id="PF05462">
    <property type="entry name" value="Dicty_CAR"/>
    <property type="match status" value="2"/>
</dbReference>
<feature type="transmembrane region" description="Helical" evidence="6">
    <location>
        <begin position="550"/>
        <end position="573"/>
    </location>
</feature>
<dbReference type="InterPro" id="IPR017452">
    <property type="entry name" value="GPCR_Rhodpsn_7TM"/>
</dbReference>
<keyword evidence="4 6" id="KW-0472">Membrane</keyword>
<dbReference type="EMBL" id="JADGIZ020000028">
    <property type="protein sequence ID" value="KAL2914986.1"/>
    <property type="molecule type" value="Genomic_DNA"/>
</dbReference>
<evidence type="ECO:0000256" key="6">
    <source>
        <dbReference type="SAM" id="Phobius"/>
    </source>
</evidence>
<feature type="region of interest" description="Disordered" evidence="5">
    <location>
        <begin position="287"/>
        <end position="316"/>
    </location>
</feature>
<feature type="transmembrane region" description="Helical" evidence="6">
    <location>
        <begin position="122"/>
        <end position="141"/>
    </location>
</feature>
<dbReference type="PRINTS" id="PR02001">
    <property type="entry name" value="GCR1CAMPR"/>
</dbReference>
<dbReference type="PROSITE" id="PS50262">
    <property type="entry name" value="G_PROTEIN_RECEP_F1_2"/>
    <property type="match status" value="2"/>
</dbReference>
<feature type="compositionally biased region" description="Low complexity" evidence="5">
    <location>
        <begin position="722"/>
        <end position="732"/>
    </location>
</feature>
<gene>
    <name evidence="9" type="ORF">HK105_205530</name>
</gene>
<dbReference type="PROSITE" id="PS50261">
    <property type="entry name" value="G_PROTEIN_RECEP_F2_4"/>
    <property type="match status" value="1"/>
</dbReference>
<reference evidence="9 10" key="1">
    <citation type="submission" date="2023-09" db="EMBL/GenBank/DDBJ databases">
        <title>Pangenome analysis of Batrachochytrium dendrobatidis and related Chytrids.</title>
        <authorList>
            <person name="Yacoub M.N."/>
            <person name="Stajich J.E."/>
            <person name="James T.Y."/>
        </authorList>
    </citation>
    <scope>NUCLEOTIDE SEQUENCE [LARGE SCALE GENOMIC DNA]</scope>
    <source>
        <strain evidence="9 10">JEL0888</strain>
    </source>
</reference>
<sequence length="870" mass="94427">MTLSADQLVVVTALARFASLLSFAGVAVIIMYFVAQPHWFGNIMGRLVLALTLTDLLGAAAKVVSRAGPEAGTWSALCQAQGAMIQYSNLASMFLSLVIAVNMLFIVFVGGSVHVLQSHMPMIIAVCFALPVPITAALFLIKPEGTYNLIGGSDLWCWISSSYRSYQISLFVGWLWVIFAFEVIAYVLTWSSLRRLAKSTQHMRAWPSHLSMHKVNAIMSRRMLAYTLAFLLVWTPQSLNRILSLFWGQNVYPLTVAHAIMSPLRGFVNCMAFLYTQLVIDARLDTESGPRTPNAHPESQHVLLESPPNSAGSSWASPLASPLVPLPAPAAVRAGRSREPSAASQHADGQLHLGERSQVGTESVPGVTRQSIPHFPPQPLMPLSPSQQAITTVLVLTSSVLSFVGVGVLVLAWAARPKWFDSLIGRLVLALAAADLISAAAKIIGRAGPDAGADSQLCQLQAALIQVGNVFSVLISLVIAVNMLLIVFAREGMYFVQRFEAVIVAGCLAVSIGLGIAPLVIQPDGKHNLVGEGTLWCWISSAYPLYQAGLFYAILWTIFLLDIIAYLSVWASIRRLQDRVERSRITTEVLLLRKYNRIMTRRMQAYSLSFVLVWLPSTLSRISDMASAETSFGLAAAHAFVSPLRGMINCIVFLYIQGLVDPKSGADASDTISDVESSVLAGTLAPCAAAQANRTSRRGFESLQDEVELEARGGAMPPMSPASPATPASPLSLVPPVKRVQFASTVADSPTRSSLHRHRRDTSSDIDIDAISRLAESGLTSQLALEPEMCESAPDSASSEGSARPQQQHQQQQQQRERERHRLPSLTIPARATTVSRRISQRPRMQPSPSPTPSPSPSPRPSSTQEPRRR</sequence>
<feature type="transmembrane region" description="Helical" evidence="6">
    <location>
        <begin position="13"/>
        <end position="35"/>
    </location>
</feature>
<feature type="transmembrane region" description="Helical" evidence="6">
    <location>
        <begin position="427"/>
        <end position="444"/>
    </location>
</feature>
<feature type="transmembrane region" description="Helical" evidence="6">
    <location>
        <begin position="464"/>
        <end position="489"/>
    </location>
</feature>
<proteinExistence type="predicted"/>
<feature type="region of interest" description="Disordered" evidence="5">
    <location>
        <begin position="713"/>
        <end position="732"/>
    </location>
</feature>
<evidence type="ECO:0000313" key="10">
    <source>
        <dbReference type="Proteomes" id="UP001527925"/>
    </source>
</evidence>
<feature type="domain" description="G-protein coupled receptors family 1 profile" evidence="8">
    <location>
        <begin position="25"/>
        <end position="273"/>
    </location>
</feature>
<feature type="transmembrane region" description="Helical" evidence="6">
    <location>
        <begin position="85"/>
        <end position="110"/>
    </location>
</feature>
<feature type="transmembrane region" description="Helical" evidence="6">
    <location>
        <begin position="501"/>
        <end position="521"/>
    </location>
</feature>
<evidence type="ECO:0000259" key="7">
    <source>
        <dbReference type="PROSITE" id="PS50261"/>
    </source>
</evidence>
<protein>
    <recommendedName>
        <fullName evidence="11">G-protein coupled receptors family 1 profile domain-containing protein</fullName>
    </recommendedName>
</protein>
<dbReference type="InterPro" id="IPR017981">
    <property type="entry name" value="GPCR_2-like_7TM"/>
</dbReference>
<evidence type="ECO:0008006" key="11">
    <source>
        <dbReference type="Google" id="ProtNLM"/>
    </source>
</evidence>
<comment type="subcellular location">
    <subcellularLocation>
        <location evidence="1">Membrane</location>
        <topology evidence="1">Multi-pass membrane protein</topology>
    </subcellularLocation>
</comment>
<dbReference type="PANTHER" id="PTHR23112">
    <property type="entry name" value="G PROTEIN-COUPLED RECEPTOR 157-RELATED"/>
    <property type="match status" value="1"/>
</dbReference>
<feature type="region of interest" description="Disordered" evidence="5">
    <location>
        <begin position="789"/>
        <end position="870"/>
    </location>
</feature>
<organism evidence="9 10">
    <name type="scientific">Polyrhizophydium stewartii</name>
    <dbReference type="NCBI Taxonomy" id="2732419"/>
    <lineage>
        <taxon>Eukaryota</taxon>
        <taxon>Fungi</taxon>
        <taxon>Fungi incertae sedis</taxon>
        <taxon>Chytridiomycota</taxon>
        <taxon>Chytridiomycota incertae sedis</taxon>
        <taxon>Chytridiomycetes</taxon>
        <taxon>Rhizophydiales</taxon>
        <taxon>Rhizophydiales incertae sedis</taxon>
        <taxon>Polyrhizophydium</taxon>
    </lineage>
</organism>
<feature type="compositionally biased region" description="Pro residues" evidence="5">
    <location>
        <begin position="846"/>
        <end position="860"/>
    </location>
</feature>
<dbReference type="Proteomes" id="UP001527925">
    <property type="component" value="Unassembled WGS sequence"/>
</dbReference>
<dbReference type="InterPro" id="IPR022343">
    <property type="entry name" value="GCR1-cAMP_receptor"/>
</dbReference>
<evidence type="ECO:0000259" key="8">
    <source>
        <dbReference type="PROSITE" id="PS50262"/>
    </source>
</evidence>
<comment type="caution">
    <text evidence="9">The sequence shown here is derived from an EMBL/GenBank/DDBJ whole genome shotgun (WGS) entry which is preliminary data.</text>
</comment>
<evidence type="ECO:0000256" key="2">
    <source>
        <dbReference type="ARBA" id="ARBA00022692"/>
    </source>
</evidence>
<evidence type="ECO:0000256" key="1">
    <source>
        <dbReference type="ARBA" id="ARBA00004141"/>
    </source>
</evidence>
<feature type="compositionally biased region" description="Low complexity" evidence="5">
    <location>
        <begin position="861"/>
        <end position="870"/>
    </location>
</feature>
<feature type="compositionally biased region" description="Polar residues" evidence="5">
    <location>
        <begin position="795"/>
        <end position="805"/>
    </location>
</feature>
<name>A0ABR4N687_9FUNG</name>
<feature type="transmembrane region" description="Helical" evidence="6">
    <location>
        <begin position="168"/>
        <end position="188"/>
    </location>
</feature>
<dbReference type="Gene3D" id="1.20.1070.10">
    <property type="entry name" value="Rhodopsin 7-helix transmembrane proteins"/>
    <property type="match status" value="2"/>
</dbReference>
<feature type="transmembrane region" description="Helical" evidence="6">
    <location>
        <begin position="634"/>
        <end position="656"/>
    </location>
</feature>
<keyword evidence="10" id="KW-1185">Reference proteome</keyword>
<keyword evidence="3 6" id="KW-1133">Transmembrane helix</keyword>
<dbReference type="SUPFAM" id="SSF81321">
    <property type="entry name" value="Family A G protein-coupled receptor-like"/>
    <property type="match status" value="2"/>
</dbReference>
<feature type="transmembrane region" description="Helical" evidence="6">
    <location>
        <begin position="389"/>
        <end position="415"/>
    </location>
</feature>
<feature type="transmembrane region" description="Helical" evidence="6">
    <location>
        <begin position="603"/>
        <end position="622"/>
    </location>
</feature>
<keyword evidence="2 6" id="KW-0812">Transmembrane</keyword>
<feature type="domain" description="G-protein coupled receptors family 1 profile" evidence="8">
    <location>
        <begin position="406"/>
        <end position="653"/>
    </location>
</feature>
<feature type="domain" description="G-protein coupled receptors family 2 profile 2" evidence="7">
    <location>
        <begin position="8"/>
        <end position="277"/>
    </location>
</feature>
<evidence type="ECO:0000256" key="3">
    <source>
        <dbReference type="ARBA" id="ARBA00022989"/>
    </source>
</evidence>
<evidence type="ECO:0000313" key="9">
    <source>
        <dbReference type="EMBL" id="KAL2914986.1"/>
    </source>
</evidence>
<evidence type="ECO:0000256" key="5">
    <source>
        <dbReference type="SAM" id="MobiDB-lite"/>
    </source>
</evidence>
<feature type="region of interest" description="Disordered" evidence="5">
    <location>
        <begin position="334"/>
        <end position="375"/>
    </location>
</feature>
<evidence type="ECO:0000256" key="4">
    <source>
        <dbReference type="ARBA" id="ARBA00023136"/>
    </source>
</evidence>
<dbReference type="PANTHER" id="PTHR23112:SF0">
    <property type="entry name" value="TRANSMEMBRANE PROTEIN 116"/>
    <property type="match status" value="1"/>
</dbReference>
<feature type="compositionally biased region" description="Low complexity" evidence="5">
    <location>
        <begin position="836"/>
        <end position="845"/>
    </location>
</feature>
<accession>A0ABR4N687</accession>